<organism evidence="2 3">
    <name type="scientific">Saccharopolyspora rosea</name>
    <dbReference type="NCBI Taxonomy" id="524884"/>
    <lineage>
        <taxon>Bacteria</taxon>
        <taxon>Bacillati</taxon>
        <taxon>Actinomycetota</taxon>
        <taxon>Actinomycetes</taxon>
        <taxon>Pseudonocardiales</taxon>
        <taxon>Pseudonocardiaceae</taxon>
        <taxon>Saccharopolyspora</taxon>
    </lineage>
</organism>
<dbReference type="Pfam" id="PF13521">
    <property type="entry name" value="AAA_28"/>
    <property type="match status" value="1"/>
</dbReference>
<evidence type="ECO:0000259" key="1">
    <source>
        <dbReference type="Pfam" id="PF13521"/>
    </source>
</evidence>
<dbReference type="InterPro" id="IPR038727">
    <property type="entry name" value="NadR/Ttd14_AAA_dom"/>
</dbReference>
<dbReference type="InterPro" id="IPR027417">
    <property type="entry name" value="P-loop_NTPase"/>
</dbReference>
<dbReference type="RefSeq" id="WP_263253961.1">
    <property type="nucleotide sequence ID" value="NZ_BAABLT010000006.1"/>
</dbReference>
<feature type="domain" description="NadR/Ttd14 AAA" evidence="1">
    <location>
        <begin position="5"/>
        <end position="168"/>
    </location>
</feature>
<accession>A0ABW3FSR7</accession>
<sequence>MDRFVVITGGPGSGKTTLVDHLARAGHTTRPEAGRAIITDQLAIGGRALPWADTGLFAELMLGWELRSHRQARQCASTVFFDRAIPDVAGYLRLLGRPVPDHVHTAARTHRYRTEVFVAPFWPDIYTRDAERRQSPAEAERTYRTMLATYRDYGYRPVELPRAGVDERARFVLDALA</sequence>
<proteinExistence type="predicted"/>
<dbReference type="SUPFAM" id="SSF52540">
    <property type="entry name" value="P-loop containing nucleoside triphosphate hydrolases"/>
    <property type="match status" value="1"/>
</dbReference>
<gene>
    <name evidence="2" type="ORF">ACFQ16_13655</name>
</gene>
<evidence type="ECO:0000313" key="2">
    <source>
        <dbReference type="EMBL" id="MFD0920794.1"/>
    </source>
</evidence>
<comment type="caution">
    <text evidence="2">The sequence shown here is derived from an EMBL/GenBank/DDBJ whole genome shotgun (WGS) entry which is preliminary data.</text>
</comment>
<dbReference type="Gene3D" id="3.40.50.300">
    <property type="entry name" value="P-loop containing nucleotide triphosphate hydrolases"/>
    <property type="match status" value="1"/>
</dbReference>
<keyword evidence="3" id="KW-1185">Reference proteome</keyword>
<evidence type="ECO:0000313" key="3">
    <source>
        <dbReference type="Proteomes" id="UP001597018"/>
    </source>
</evidence>
<reference evidence="3" key="1">
    <citation type="journal article" date="2019" name="Int. J. Syst. Evol. Microbiol.">
        <title>The Global Catalogue of Microorganisms (GCM) 10K type strain sequencing project: providing services to taxonomists for standard genome sequencing and annotation.</title>
        <authorList>
            <consortium name="The Broad Institute Genomics Platform"/>
            <consortium name="The Broad Institute Genome Sequencing Center for Infectious Disease"/>
            <person name="Wu L."/>
            <person name="Ma J."/>
        </authorList>
    </citation>
    <scope>NUCLEOTIDE SEQUENCE [LARGE SCALE GENOMIC DNA]</scope>
    <source>
        <strain evidence="3">CCUG 56401</strain>
    </source>
</reference>
<protein>
    <submittedName>
        <fullName evidence="2">AAA family ATPase</fullName>
    </submittedName>
</protein>
<name>A0ABW3FSR7_9PSEU</name>
<dbReference type="Proteomes" id="UP001597018">
    <property type="component" value="Unassembled WGS sequence"/>
</dbReference>
<dbReference type="EMBL" id="JBHTIW010000008">
    <property type="protein sequence ID" value="MFD0920794.1"/>
    <property type="molecule type" value="Genomic_DNA"/>
</dbReference>